<proteinExistence type="predicted"/>
<comment type="caution">
    <text evidence="1">The sequence shown here is derived from an EMBL/GenBank/DDBJ whole genome shotgun (WGS) entry which is preliminary data.</text>
</comment>
<evidence type="ECO:0000313" key="1">
    <source>
        <dbReference type="EMBL" id="PIT61545.1"/>
    </source>
</evidence>
<protein>
    <recommendedName>
        <fullName evidence="3">DNA-binding protein</fullName>
    </recommendedName>
</protein>
<dbReference type="EMBL" id="MEIV01000060">
    <property type="protein sequence ID" value="PIT61545.1"/>
    <property type="molecule type" value="Genomic_DNA"/>
</dbReference>
<organism evidence="1 2">
    <name type="scientific">Snodgrassella alvi</name>
    <dbReference type="NCBI Taxonomy" id="1196083"/>
    <lineage>
        <taxon>Bacteria</taxon>
        <taxon>Pseudomonadati</taxon>
        <taxon>Pseudomonadota</taxon>
        <taxon>Betaproteobacteria</taxon>
        <taxon>Neisseriales</taxon>
        <taxon>Neisseriaceae</taxon>
        <taxon>Snodgrassella</taxon>
    </lineage>
</organism>
<dbReference type="AlphaFoldDB" id="A0A2N9Y2V3"/>
<sequence length="89" mass="10156">MQTIQNDTSDFQSILLSKLDMLINAQNDNSNLWNADRCAQYFSCSVGHFKSRIACKPDFPPPVKVNKTAHSLWVPTEVKAYAKRKQLIK</sequence>
<reference evidence="1 2" key="1">
    <citation type="journal article" date="2017" name="MBio">
        <title>Type VI secretion-mediated competition in the bee gut microbiome.</title>
        <authorList>
            <person name="Steele M.I."/>
            <person name="Kwong W.K."/>
            <person name="Powell J.E."/>
            <person name="Whiteley M."/>
            <person name="Moran N.A."/>
        </authorList>
    </citation>
    <scope>NUCLEOTIDE SEQUENCE [LARGE SCALE GENOMIC DNA]</scope>
    <source>
        <strain evidence="1 2">PEB0171</strain>
    </source>
</reference>
<evidence type="ECO:0000313" key="2">
    <source>
        <dbReference type="Proteomes" id="UP000231094"/>
    </source>
</evidence>
<dbReference type="RefSeq" id="WP_100115536.1">
    <property type="nucleotide sequence ID" value="NZ_MEIV01000060.1"/>
</dbReference>
<accession>A0A2N9Y2V3</accession>
<gene>
    <name evidence="1" type="ORF">BHC47_06785</name>
</gene>
<evidence type="ECO:0008006" key="3">
    <source>
        <dbReference type="Google" id="ProtNLM"/>
    </source>
</evidence>
<dbReference type="Proteomes" id="UP000231094">
    <property type="component" value="Unassembled WGS sequence"/>
</dbReference>
<name>A0A2N9Y2V3_9NEIS</name>